<dbReference type="AlphaFoldDB" id="A0A2G5K1A6"/>
<accession>A0A2G5K1A6</accession>
<dbReference type="InterPro" id="IPR011606">
    <property type="entry name" value="Brnchd-chn_aa_trnsp_permease"/>
</dbReference>
<evidence type="ECO:0000256" key="5">
    <source>
        <dbReference type="ARBA" id="ARBA00022692"/>
    </source>
</evidence>
<evidence type="ECO:0000313" key="10">
    <source>
        <dbReference type="Proteomes" id="UP000231516"/>
    </source>
</evidence>
<keyword evidence="3" id="KW-0813">Transport</keyword>
<dbReference type="GO" id="GO:1903785">
    <property type="term" value="P:L-valine transmembrane transport"/>
    <property type="evidence" value="ECO:0007669"/>
    <property type="project" value="TreeGrafter"/>
</dbReference>
<evidence type="ECO:0000256" key="7">
    <source>
        <dbReference type="ARBA" id="ARBA00023136"/>
    </source>
</evidence>
<reference evidence="9 10" key="1">
    <citation type="submission" date="2016-08" db="EMBL/GenBank/DDBJ databases">
        <title>Draft genome of Amylibacter sp. strain 4G11.</title>
        <authorList>
            <person name="Wong S.-K."/>
            <person name="Hamasaki K."/>
            <person name="Yoshizawa S."/>
        </authorList>
    </citation>
    <scope>NUCLEOTIDE SEQUENCE [LARGE SCALE GENOMIC DNA]</scope>
    <source>
        <strain evidence="9 10">4G11</strain>
    </source>
</reference>
<feature type="transmembrane region" description="Helical" evidence="8">
    <location>
        <begin position="169"/>
        <end position="187"/>
    </location>
</feature>
<evidence type="ECO:0000256" key="8">
    <source>
        <dbReference type="SAM" id="Phobius"/>
    </source>
</evidence>
<dbReference type="PANTHER" id="PTHR34979">
    <property type="entry name" value="INNER MEMBRANE PROTEIN YGAZ"/>
    <property type="match status" value="1"/>
</dbReference>
<proteinExistence type="inferred from homology"/>
<evidence type="ECO:0000256" key="1">
    <source>
        <dbReference type="ARBA" id="ARBA00004651"/>
    </source>
</evidence>
<comment type="similarity">
    <text evidence="2">Belongs to the AzlC family.</text>
</comment>
<comment type="subcellular location">
    <subcellularLocation>
        <location evidence="1">Cell membrane</location>
        <topology evidence="1">Multi-pass membrane protein</topology>
    </subcellularLocation>
</comment>
<keyword evidence="4" id="KW-1003">Cell membrane</keyword>
<feature type="transmembrane region" description="Helical" evidence="8">
    <location>
        <begin position="49"/>
        <end position="68"/>
    </location>
</feature>
<evidence type="ECO:0000313" key="9">
    <source>
        <dbReference type="EMBL" id="PIB23215.1"/>
    </source>
</evidence>
<dbReference type="PANTHER" id="PTHR34979:SF1">
    <property type="entry name" value="INNER MEMBRANE PROTEIN YGAZ"/>
    <property type="match status" value="1"/>
</dbReference>
<evidence type="ECO:0000256" key="6">
    <source>
        <dbReference type="ARBA" id="ARBA00022989"/>
    </source>
</evidence>
<comment type="caution">
    <text evidence="9">The sequence shown here is derived from an EMBL/GenBank/DDBJ whole genome shotgun (WGS) entry which is preliminary data.</text>
</comment>
<dbReference type="EMBL" id="MDGM01000014">
    <property type="protein sequence ID" value="PIB23215.1"/>
    <property type="molecule type" value="Genomic_DNA"/>
</dbReference>
<dbReference type="GO" id="GO:0005886">
    <property type="term" value="C:plasma membrane"/>
    <property type="evidence" value="ECO:0007669"/>
    <property type="project" value="UniProtKB-SubCell"/>
</dbReference>
<evidence type="ECO:0000256" key="3">
    <source>
        <dbReference type="ARBA" id="ARBA00022448"/>
    </source>
</evidence>
<name>A0A2G5K1A6_9RHOB</name>
<dbReference type="Proteomes" id="UP000231516">
    <property type="component" value="Unassembled WGS sequence"/>
</dbReference>
<dbReference type="RefSeq" id="WP_099594498.1">
    <property type="nucleotide sequence ID" value="NZ_MDGM01000014.1"/>
</dbReference>
<keyword evidence="7 8" id="KW-0472">Membrane</keyword>
<keyword evidence="6 8" id="KW-1133">Transmembrane helix</keyword>
<gene>
    <name evidence="9" type="ORF">BFP76_09375</name>
</gene>
<sequence length="239" mass="25880">MNDTPLSPKSAFWLGFRDMVPFLLIVVPFALLFGAVGTEVGLNIAQTMAFSILVIAGSSQFTALALMTENAPTFIVLLTSLAVNLRMAMYSAALVPHIGRLPLTTRAIFSYFLVDQTFAMSLNKYEANPGMTLAAKAGYFTGTFCFIAPFWYVFTLVGALVGAQIPAEFALDFAVPICFIALSAPMMRSLPHFVAAITSIIFALLFVNIPYNLGLILAAVIAMIVGAQTEQWLKNRTIS</sequence>
<keyword evidence="10" id="KW-1185">Reference proteome</keyword>
<dbReference type="OrthoDB" id="3579489at2"/>
<feature type="transmembrane region" description="Helical" evidence="8">
    <location>
        <begin position="137"/>
        <end position="162"/>
    </location>
</feature>
<protein>
    <submittedName>
        <fullName evidence="9">Branched-chain amino acid transporter AzlC</fullName>
    </submittedName>
</protein>
<keyword evidence="5 8" id="KW-0812">Transmembrane</keyword>
<feature type="transmembrane region" description="Helical" evidence="8">
    <location>
        <begin position="20"/>
        <end position="42"/>
    </location>
</feature>
<organism evidence="9 10">
    <name type="scientific">Paramylibacter kogurei</name>
    <dbReference type="NCBI Taxonomy" id="1889778"/>
    <lineage>
        <taxon>Bacteria</taxon>
        <taxon>Pseudomonadati</taxon>
        <taxon>Pseudomonadota</taxon>
        <taxon>Alphaproteobacteria</taxon>
        <taxon>Rhodobacterales</taxon>
        <taxon>Paracoccaceae</taxon>
        <taxon>Paramylibacter</taxon>
    </lineage>
</organism>
<evidence type="ECO:0000256" key="2">
    <source>
        <dbReference type="ARBA" id="ARBA00010735"/>
    </source>
</evidence>
<feature type="transmembrane region" description="Helical" evidence="8">
    <location>
        <begin position="193"/>
        <end position="226"/>
    </location>
</feature>
<dbReference type="Pfam" id="PF03591">
    <property type="entry name" value="AzlC"/>
    <property type="match status" value="1"/>
</dbReference>
<feature type="transmembrane region" description="Helical" evidence="8">
    <location>
        <begin position="74"/>
        <end position="95"/>
    </location>
</feature>
<evidence type="ECO:0000256" key="4">
    <source>
        <dbReference type="ARBA" id="ARBA00022475"/>
    </source>
</evidence>